<proteinExistence type="predicted"/>
<dbReference type="PROSITE" id="PS51186">
    <property type="entry name" value="GNAT"/>
    <property type="match status" value="1"/>
</dbReference>
<organism evidence="4 5">
    <name type="scientific">Microbispora rosea</name>
    <dbReference type="NCBI Taxonomy" id="58117"/>
    <lineage>
        <taxon>Bacteria</taxon>
        <taxon>Bacillati</taxon>
        <taxon>Actinomycetota</taxon>
        <taxon>Actinomycetes</taxon>
        <taxon>Streptosporangiales</taxon>
        <taxon>Streptosporangiaceae</taxon>
        <taxon>Microbispora</taxon>
    </lineage>
</organism>
<dbReference type="AlphaFoldDB" id="A0A1N7F585"/>
<dbReference type="SUPFAM" id="SSF55729">
    <property type="entry name" value="Acyl-CoA N-acyltransferases (Nat)"/>
    <property type="match status" value="1"/>
</dbReference>
<keyword evidence="1 4" id="KW-0808">Transferase</keyword>
<accession>A0A1N7F585</accession>
<keyword evidence="5" id="KW-1185">Reference proteome</keyword>
<dbReference type="PANTHER" id="PTHR43877:SF2">
    <property type="entry name" value="AMINOALKYLPHOSPHONATE N-ACETYLTRANSFERASE-RELATED"/>
    <property type="match status" value="1"/>
</dbReference>
<evidence type="ECO:0000259" key="3">
    <source>
        <dbReference type="PROSITE" id="PS51186"/>
    </source>
</evidence>
<dbReference type="Proteomes" id="UP000186096">
    <property type="component" value="Unassembled WGS sequence"/>
</dbReference>
<dbReference type="EMBL" id="FTNI01000020">
    <property type="protein sequence ID" value="SIR95491.1"/>
    <property type="molecule type" value="Genomic_DNA"/>
</dbReference>
<reference evidence="5" key="1">
    <citation type="submission" date="2017-01" db="EMBL/GenBank/DDBJ databases">
        <authorList>
            <person name="Varghese N."/>
            <person name="Submissions S."/>
        </authorList>
    </citation>
    <scope>NUCLEOTIDE SEQUENCE [LARGE SCALE GENOMIC DNA]</scope>
    <source>
        <strain evidence="5">ATCC 12950</strain>
    </source>
</reference>
<dbReference type="PANTHER" id="PTHR43877">
    <property type="entry name" value="AMINOALKYLPHOSPHONATE N-ACETYLTRANSFERASE-RELATED-RELATED"/>
    <property type="match status" value="1"/>
</dbReference>
<dbReference type="InterPro" id="IPR050832">
    <property type="entry name" value="Bact_Acetyltransf"/>
</dbReference>
<dbReference type="GO" id="GO:0016747">
    <property type="term" value="F:acyltransferase activity, transferring groups other than amino-acyl groups"/>
    <property type="evidence" value="ECO:0007669"/>
    <property type="project" value="InterPro"/>
</dbReference>
<dbReference type="RefSeq" id="WP_030508834.1">
    <property type="nucleotide sequence ID" value="NZ_CP192071.1"/>
</dbReference>
<dbReference type="CDD" id="cd04301">
    <property type="entry name" value="NAT_SF"/>
    <property type="match status" value="1"/>
</dbReference>
<name>A0A1N7F585_9ACTN</name>
<keyword evidence="2" id="KW-0012">Acyltransferase</keyword>
<dbReference type="InterPro" id="IPR000182">
    <property type="entry name" value="GNAT_dom"/>
</dbReference>
<dbReference type="OrthoDB" id="9789603at2"/>
<evidence type="ECO:0000313" key="4">
    <source>
        <dbReference type="EMBL" id="SIR95491.1"/>
    </source>
</evidence>
<gene>
    <name evidence="4" type="ORF">SAMN05421833_120159</name>
</gene>
<feature type="domain" description="N-acetyltransferase" evidence="3">
    <location>
        <begin position="3"/>
        <end position="149"/>
    </location>
</feature>
<evidence type="ECO:0000313" key="5">
    <source>
        <dbReference type="Proteomes" id="UP000186096"/>
    </source>
</evidence>
<dbReference type="Pfam" id="PF00583">
    <property type="entry name" value="Acetyltransf_1"/>
    <property type="match status" value="1"/>
</dbReference>
<sequence>MDLRFRTARREDVPVIVNLINEDPITAARPSSGEPDYYAAFEAVDTDPRNELIVVESDGEVVGTMQITYIPGLSRRGGERALIEAVRVAVPHRNRGIGREMMRWAVERARERGCALVQLTSDKARTEAHRFYGSLGFAASHEGFKLLLA</sequence>
<evidence type="ECO:0000256" key="2">
    <source>
        <dbReference type="ARBA" id="ARBA00023315"/>
    </source>
</evidence>
<protein>
    <submittedName>
        <fullName evidence="4">Predicted N-acetyltransferase YhbS</fullName>
    </submittedName>
</protein>
<evidence type="ECO:0000256" key="1">
    <source>
        <dbReference type="ARBA" id="ARBA00022679"/>
    </source>
</evidence>
<dbReference type="InterPro" id="IPR016181">
    <property type="entry name" value="Acyl_CoA_acyltransferase"/>
</dbReference>
<dbReference type="Gene3D" id="3.40.630.30">
    <property type="match status" value="1"/>
</dbReference>
<dbReference type="STRING" id="58117.SAMN05421833_120159"/>